<evidence type="ECO:0000256" key="6">
    <source>
        <dbReference type="ARBA" id="ARBA00023237"/>
    </source>
</evidence>
<dbReference type="NCBIfam" id="TIGR04056">
    <property type="entry name" value="OMP_RagA_SusC"/>
    <property type="match status" value="1"/>
</dbReference>
<keyword evidence="6 7" id="KW-0998">Cell outer membrane</keyword>
<organism evidence="9 10">
    <name type="scientific">Ancylomarina longa</name>
    <dbReference type="NCBI Taxonomy" id="2487017"/>
    <lineage>
        <taxon>Bacteria</taxon>
        <taxon>Pseudomonadati</taxon>
        <taxon>Bacteroidota</taxon>
        <taxon>Bacteroidia</taxon>
        <taxon>Marinilabiliales</taxon>
        <taxon>Marinifilaceae</taxon>
        <taxon>Ancylomarina</taxon>
    </lineage>
</organism>
<dbReference type="Pfam" id="PF13715">
    <property type="entry name" value="CarbopepD_reg_2"/>
    <property type="match status" value="1"/>
</dbReference>
<dbReference type="Gene3D" id="2.170.130.10">
    <property type="entry name" value="TonB-dependent receptor, plug domain"/>
    <property type="match status" value="1"/>
</dbReference>
<comment type="subcellular location">
    <subcellularLocation>
        <location evidence="1 7">Cell outer membrane</location>
        <topology evidence="1 7">Multi-pass membrane protein</topology>
    </subcellularLocation>
</comment>
<evidence type="ECO:0000256" key="5">
    <source>
        <dbReference type="ARBA" id="ARBA00023136"/>
    </source>
</evidence>
<evidence type="ECO:0000256" key="4">
    <source>
        <dbReference type="ARBA" id="ARBA00022692"/>
    </source>
</evidence>
<keyword evidence="10" id="KW-1185">Reference proteome</keyword>
<dbReference type="Gene3D" id="2.60.40.1120">
    <property type="entry name" value="Carboxypeptidase-like, regulatory domain"/>
    <property type="match status" value="1"/>
</dbReference>
<evidence type="ECO:0000313" key="10">
    <source>
        <dbReference type="Proteomes" id="UP000282985"/>
    </source>
</evidence>
<dbReference type="InterPro" id="IPR023996">
    <property type="entry name" value="TonB-dep_OMP_SusC/RagA"/>
</dbReference>
<dbReference type="PROSITE" id="PS52016">
    <property type="entry name" value="TONB_DEPENDENT_REC_3"/>
    <property type="match status" value="1"/>
</dbReference>
<dbReference type="InterPro" id="IPR012910">
    <property type="entry name" value="Plug_dom"/>
</dbReference>
<dbReference type="Proteomes" id="UP000282985">
    <property type="component" value="Unassembled WGS sequence"/>
</dbReference>
<dbReference type="InterPro" id="IPR039426">
    <property type="entry name" value="TonB-dep_rcpt-like"/>
</dbReference>
<evidence type="ECO:0000259" key="8">
    <source>
        <dbReference type="Pfam" id="PF07715"/>
    </source>
</evidence>
<protein>
    <submittedName>
        <fullName evidence="9">TonB-dependent receptor</fullName>
    </submittedName>
</protein>
<evidence type="ECO:0000256" key="1">
    <source>
        <dbReference type="ARBA" id="ARBA00004571"/>
    </source>
</evidence>
<evidence type="ECO:0000313" key="9">
    <source>
        <dbReference type="EMBL" id="RUT79694.1"/>
    </source>
</evidence>
<keyword evidence="9" id="KW-0675">Receptor</keyword>
<dbReference type="FunFam" id="2.60.40.1120:FF:000003">
    <property type="entry name" value="Outer membrane protein Omp121"/>
    <property type="match status" value="1"/>
</dbReference>
<dbReference type="GO" id="GO:0009279">
    <property type="term" value="C:cell outer membrane"/>
    <property type="evidence" value="ECO:0007669"/>
    <property type="project" value="UniProtKB-SubCell"/>
</dbReference>
<dbReference type="EMBL" id="RJJX01000002">
    <property type="protein sequence ID" value="RUT79694.1"/>
    <property type="molecule type" value="Genomic_DNA"/>
</dbReference>
<evidence type="ECO:0000256" key="3">
    <source>
        <dbReference type="ARBA" id="ARBA00022452"/>
    </source>
</evidence>
<gene>
    <name evidence="9" type="ORF">DLK05_03145</name>
</gene>
<dbReference type="InterPro" id="IPR023997">
    <property type="entry name" value="TonB-dep_OMP_SusC/RagA_CS"/>
</dbReference>
<dbReference type="InterPro" id="IPR008969">
    <property type="entry name" value="CarboxyPept-like_regulatory"/>
</dbReference>
<sequence>MKKNAKTAVWQESMQYGFVSSMMKLCILVVLFLPFTANAALSTNLSNTQQALKSVSGTVVDQAQMPLIGVNIIIKGTSTGTVTDFDGKFELNVPDNALLQFSFIGYLNQEIAVGNQTNFNIILKEDIQGLNEVIVVGYGVQKKSDLTGAVSSVKSDEIAKVAATNPTEALQGKIAGVSITKIGGAPGAGLDVKIRGIGTVGNHQPLYIIDGIPGDINFISSTDIASIEVLKDGAAAAIYGSRAANGVVLVTTKKGKKGKTSVEFSSYLSINKPVKTYNLLNADEYVQVHRQMYENAGSALPTYITNPGTNDTDWIDQVIDKSSSQNYSLRVSGAGEHGHFSISGNFTDDEGIVLGSDYNRNSLRAKMGTTKGRLTVNASLAYTETKDNPYQISLRETYHISPLVPVLDENEKYGYGLTRNNLPNNDNPVAMDHFNTQEKTTHYTVANVNLDFKLAEGLIWTTRLGLSNSDFKEYSYHPDYIANPTVIVKYPVVAEYNSNYREQIMEHMLAFQKDFGKHSLNGVAAFSLNHNTNEWNNAQVEGKTIERSVDENGNIVEKVVPVGFDDPDFKTINAGKGGTYTAGGSNYTYNRLSVLGRINYAFDNKYLFQFTMRRDGSSKFGSEERYGNFPSASFGWRLTEEAFMKRFDFLDNLKLRASWGLLGNEDTLNNYEYQSLIYNSNTYAGGYSKGNGENAWTGSAAWDLANRSLRWEETESINIGLDYSFLNSKIFGSINYYKNTTSDMLITKSVAPSAGVNNPTINVGEIVNKGLELELTYSNREKEFKYDITGTFTTMKNEVVSLSDKDQVLYGQGLKYGSSHYPNQTRVGHEIGAFYLYQTDGIFQSDEEVAAYAKDGNAIQSDAKAGDIRYKDVNDDGKINEDDKVYSGSGVPDFEYSVNFTASYKNFDFTMFWQGVSGNKIYNGNRFEMEGMEAGRNFTRNTLNAWTPTNTNTNMPRAVLGDPNGNTDESTRFLENGSYLKLRNIQLGYNLPKSLCEKLKMNKLRLYVSGQNLFTITDYSGIDPEVAGMINSSGQVDALSQGVDRTIYPMTKSYVFGLQVTF</sequence>
<accession>A0A434AYW6</accession>
<comment type="similarity">
    <text evidence="7">Belongs to the TonB-dependent receptor family.</text>
</comment>
<dbReference type="InterPro" id="IPR037066">
    <property type="entry name" value="Plug_dom_sf"/>
</dbReference>
<dbReference type="OrthoDB" id="9768177at2"/>
<dbReference type="RefSeq" id="WP_127342516.1">
    <property type="nucleotide sequence ID" value="NZ_RJJX01000002.1"/>
</dbReference>
<keyword evidence="4 7" id="KW-0812">Transmembrane</keyword>
<dbReference type="Pfam" id="PF07715">
    <property type="entry name" value="Plug"/>
    <property type="match status" value="1"/>
</dbReference>
<dbReference type="Gene3D" id="2.40.170.20">
    <property type="entry name" value="TonB-dependent receptor, beta-barrel domain"/>
    <property type="match status" value="1"/>
</dbReference>
<dbReference type="SUPFAM" id="SSF56935">
    <property type="entry name" value="Porins"/>
    <property type="match status" value="1"/>
</dbReference>
<keyword evidence="3 7" id="KW-1134">Transmembrane beta strand</keyword>
<keyword evidence="5 7" id="KW-0472">Membrane</keyword>
<dbReference type="AlphaFoldDB" id="A0A434AYW6"/>
<dbReference type="InterPro" id="IPR036942">
    <property type="entry name" value="Beta-barrel_TonB_sf"/>
</dbReference>
<dbReference type="SUPFAM" id="SSF49464">
    <property type="entry name" value="Carboxypeptidase regulatory domain-like"/>
    <property type="match status" value="1"/>
</dbReference>
<keyword evidence="2 7" id="KW-0813">Transport</keyword>
<feature type="domain" description="TonB-dependent receptor plug" evidence="8">
    <location>
        <begin position="143"/>
        <end position="247"/>
    </location>
</feature>
<comment type="caution">
    <text evidence="9">The sequence shown here is derived from an EMBL/GenBank/DDBJ whole genome shotgun (WGS) entry which is preliminary data.</text>
</comment>
<name>A0A434AYW6_9BACT</name>
<proteinExistence type="inferred from homology"/>
<evidence type="ECO:0000256" key="7">
    <source>
        <dbReference type="PROSITE-ProRule" id="PRU01360"/>
    </source>
</evidence>
<dbReference type="NCBIfam" id="TIGR04057">
    <property type="entry name" value="SusC_RagA_signa"/>
    <property type="match status" value="1"/>
</dbReference>
<reference evidence="9 10" key="1">
    <citation type="submission" date="2018-11" db="EMBL/GenBank/DDBJ databases">
        <title>Parancylomarina longa gen. nov., sp. nov., isolated from sediments of southern Okinawa.</title>
        <authorList>
            <person name="Fu T."/>
        </authorList>
    </citation>
    <scope>NUCLEOTIDE SEQUENCE [LARGE SCALE GENOMIC DNA]</scope>
    <source>
        <strain evidence="9 10">T3-2 S1-C</strain>
    </source>
</reference>
<evidence type="ECO:0000256" key="2">
    <source>
        <dbReference type="ARBA" id="ARBA00022448"/>
    </source>
</evidence>